<dbReference type="PANTHER" id="PTHR43037:SF1">
    <property type="entry name" value="BLL1128 PROTEIN"/>
    <property type="match status" value="1"/>
</dbReference>
<accession>A0ABX0NB43</accession>
<gene>
    <name evidence="4" type="ORF">F2P44_19900</name>
</gene>
<dbReference type="InterPro" id="IPR010126">
    <property type="entry name" value="Esterase_phb"/>
</dbReference>
<sequence length="398" mass="42478">MVKSSAPLLRSLMRVGKKQQRSAARLLTALFAPPKPAPKARAKPKPASTSAPKSAQKSRPAATSAPKPAPKPRPAATAASTPKPTPAPRAAPAALLKDAPAPGKWLTARYAGQSGQVLRPMSYWLYLPDGAPPLSGWPLIVMLHGCEQSATQFAQGTRMNQMAQKAGYAVLYPQQSLTAHPRRCWKWYDRATQQGGGDVPVIVGMIGQVLAAYGLDRSRVFICGMSAGAGMANIVALNHPELFAGLGLHSGPLYGAGHSTVGALGVMQHGNGARVDSAIAEVLERRPDFPSMPTILIQGDDDRVVRPVNQVHLRRQAMLLNDLPAATPVRVVHKAGGRSGLPHQLHDVYRGRKLMLRVAQIAQLQHAWSGGDARLSFNSAAGPDASKMLVDFFGKHRR</sequence>
<dbReference type="InterPro" id="IPR050955">
    <property type="entry name" value="Plant_Biomass_Hydrol_Est"/>
</dbReference>
<comment type="caution">
    <text evidence="4">The sequence shown here is derived from an EMBL/GenBank/DDBJ whole genome shotgun (WGS) entry which is preliminary data.</text>
</comment>
<feature type="compositionally biased region" description="Low complexity" evidence="3">
    <location>
        <begin position="45"/>
        <end position="66"/>
    </location>
</feature>
<dbReference type="NCBIfam" id="TIGR01840">
    <property type="entry name" value="esterase_phb"/>
    <property type="match status" value="1"/>
</dbReference>
<protein>
    <submittedName>
        <fullName evidence="4">PHB depolymerase family esterase</fullName>
    </submittedName>
</protein>
<evidence type="ECO:0000256" key="2">
    <source>
        <dbReference type="ARBA" id="ARBA00022801"/>
    </source>
</evidence>
<dbReference type="SUPFAM" id="SSF53474">
    <property type="entry name" value="alpha/beta-Hydrolases"/>
    <property type="match status" value="1"/>
</dbReference>
<dbReference type="Gene3D" id="3.40.50.1820">
    <property type="entry name" value="alpha/beta hydrolase"/>
    <property type="match status" value="1"/>
</dbReference>
<keyword evidence="2" id="KW-0378">Hydrolase</keyword>
<dbReference type="InterPro" id="IPR029058">
    <property type="entry name" value="AB_hydrolase_fold"/>
</dbReference>
<reference evidence="4 5" key="1">
    <citation type="submission" date="2019-10" db="EMBL/GenBank/DDBJ databases">
        <title>Taxonomy of Antarctic Massilia spp.: description of Massilia rubra sp. nov., Massilia aquatica sp. nov., Massilia mucilaginosa sp. nov., Massilia frigida sp. nov. isolated from streams, lakes and regoliths.</title>
        <authorList>
            <person name="Holochova P."/>
            <person name="Sedlacek I."/>
            <person name="Kralova S."/>
            <person name="Maslanova I."/>
            <person name="Busse H.-J."/>
            <person name="Stankova E."/>
            <person name="Vrbovska V."/>
            <person name="Kovarovic V."/>
            <person name="Bartak M."/>
            <person name="Svec P."/>
            <person name="Pantucek R."/>
        </authorList>
    </citation>
    <scope>NUCLEOTIDE SEQUENCE [LARGE SCALE GENOMIC DNA]</scope>
    <source>
        <strain evidence="4 5">CCM 8695</strain>
    </source>
</reference>
<name>A0ABX0NB43_9BURK</name>
<organism evidence="4 5">
    <name type="scientific">Massilia frigida</name>
    <dbReference type="NCBI Taxonomy" id="2609281"/>
    <lineage>
        <taxon>Bacteria</taxon>
        <taxon>Pseudomonadati</taxon>
        <taxon>Pseudomonadota</taxon>
        <taxon>Betaproteobacteria</taxon>
        <taxon>Burkholderiales</taxon>
        <taxon>Oxalobacteraceae</taxon>
        <taxon>Telluria group</taxon>
        <taxon>Massilia</taxon>
    </lineage>
</organism>
<evidence type="ECO:0000313" key="4">
    <source>
        <dbReference type="EMBL" id="NHZ81523.1"/>
    </source>
</evidence>
<proteinExistence type="predicted"/>
<dbReference type="Pfam" id="PF10503">
    <property type="entry name" value="Esterase_PHB"/>
    <property type="match status" value="1"/>
</dbReference>
<keyword evidence="1" id="KW-0732">Signal</keyword>
<dbReference type="Proteomes" id="UP000621455">
    <property type="component" value="Unassembled WGS sequence"/>
</dbReference>
<feature type="region of interest" description="Disordered" evidence="3">
    <location>
        <begin position="1"/>
        <end position="90"/>
    </location>
</feature>
<dbReference type="EMBL" id="WHJG01000022">
    <property type="protein sequence ID" value="NHZ81523.1"/>
    <property type="molecule type" value="Genomic_DNA"/>
</dbReference>
<dbReference type="RefSeq" id="WP_167088845.1">
    <property type="nucleotide sequence ID" value="NZ_WHJG01000022.1"/>
</dbReference>
<evidence type="ECO:0000313" key="5">
    <source>
        <dbReference type="Proteomes" id="UP000621455"/>
    </source>
</evidence>
<keyword evidence="5" id="KW-1185">Reference proteome</keyword>
<dbReference type="PANTHER" id="PTHR43037">
    <property type="entry name" value="UNNAMED PRODUCT-RELATED"/>
    <property type="match status" value="1"/>
</dbReference>
<evidence type="ECO:0000256" key="3">
    <source>
        <dbReference type="SAM" id="MobiDB-lite"/>
    </source>
</evidence>
<evidence type="ECO:0000256" key="1">
    <source>
        <dbReference type="ARBA" id="ARBA00022729"/>
    </source>
</evidence>